<dbReference type="CDD" id="cd06579">
    <property type="entry name" value="TM_PBP1_transp_AraH_like"/>
    <property type="match status" value="1"/>
</dbReference>
<dbReference type="GO" id="GO:0005886">
    <property type="term" value="C:plasma membrane"/>
    <property type="evidence" value="ECO:0007669"/>
    <property type="project" value="UniProtKB-SubCell"/>
</dbReference>
<feature type="transmembrane region" description="Helical" evidence="8">
    <location>
        <begin position="161"/>
        <end position="184"/>
    </location>
</feature>
<evidence type="ECO:0000256" key="8">
    <source>
        <dbReference type="SAM" id="Phobius"/>
    </source>
</evidence>
<feature type="transmembrane region" description="Helical" evidence="8">
    <location>
        <begin position="243"/>
        <end position="263"/>
    </location>
</feature>
<dbReference type="PANTHER" id="PTHR32196:SF21">
    <property type="entry name" value="ABC TRANSPORTER PERMEASE PROTEIN YPHD-RELATED"/>
    <property type="match status" value="1"/>
</dbReference>
<dbReference type="EMBL" id="SMUV01000074">
    <property type="protein sequence ID" value="TDK41434.1"/>
    <property type="molecule type" value="Genomic_DNA"/>
</dbReference>
<comment type="subcellular location">
    <subcellularLocation>
        <location evidence="1">Cell membrane</location>
        <topology evidence="1">Multi-pass membrane protein</topology>
    </subcellularLocation>
</comment>
<evidence type="ECO:0000256" key="2">
    <source>
        <dbReference type="ARBA" id="ARBA00022448"/>
    </source>
</evidence>
<feature type="transmembrane region" description="Helical" evidence="8">
    <location>
        <begin position="93"/>
        <end position="115"/>
    </location>
</feature>
<evidence type="ECO:0000313" key="10">
    <source>
        <dbReference type="Proteomes" id="UP000295301"/>
    </source>
</evidence>
<comment type="caution">
    <text evidence="9">The sequence shown here is derived from an EMBL/GenBank/DDBJ whole genome shotgun (WGS) entry which is preliminary data.</text>
</comment>
<feature type="transmembrane region" description="Helical" evidence="8">
    <location>
        <begin position="270"/>
        <end position="292"/>
    </location>
</feature>
<evidence type="ECO:0000256" key="5">
    <source>
        <dbReference type="ARBA" id="ARBA00022692"/>
    </source>
</evidence>
<keyword evidence="6 8" id="KW-1133">Transmembrane helix</keyword>
<evidence type="ECO:0000256" key="4">
    <source>
        <dbReference type="ARBA" id="ARBA00022519"/>
    </source>
</evidence>
<dbReference type="GO" id="GO:0022857">
    <property type="term" value="F:transmembrane transporter activity"/>
    <property type="evidence" value="ECO:0007669"/>
    <property type="project" value="InterPro"/>
</dbReference>
<keyword evidence="5 8" id="KW-0812">Transmembrane</keyword>
<gene>
    <name evidence="9" type="ORF">E1832_21160</name>
</gene>
<proteinExistence type="predicted"/>
<dbReference type="Pfam" id="PF02653">
    <property type="entry name" value="BPD_transp_2"/>
    <property type="match status" value="1"/>
</dbReference>
<feature type="transmembrane region" description="Helical" evidence="8">
    <location>
        <begin position="213"/>
        <end position="237"/>
    </location>
</feature>
<protein>
    <submittedName>
        <fullName evidence="9">ABC transporter permease</fullName>
    </submittedName>
</protein>
<feature type="transmembrane region" description="Helical" evidence="8">
    <location>
        <begin position="122"/>
        <end position="141"/>
    </location>
</feature>
<evidence type="ECO:0000313" key="9">
    <source>
        <dbReference type="EMBL" id="TDK41434.1"/>
    </source>
</evidence>
<dbReference type="Proteomes" id="UP000295301">
    <property type="component" value="Unassembled WGS sequence"/>
</dbReference>
<keyword evidence="3" id="KW-1003">Cell membrane</keyword>
<dbReference type="PANTHER" id="PTHR32196">
    <property type="entry name" value="ABC TRANSPORTER PERMEASE PROTEIN YPHD-RELATED-RELATED"/>
    <property type="match status" value="1"/>
</dbReference>
<dbReference type="AlphaFoldDB" id="A0A4R5UQU4"/>
<evidence type="ECO:0000256" key="7">
    <source>
        <dbReference type="ARBA" id="ARBA00023136"/>
    </source>
</evidence>
<reference evidence="9 10" key="1">
    <citation type="submission" date="2019-03" db="EMBL/GenBank/DDBJ databases">
        <title>Ruegeria lutea sp. nov., a novel strain, isolated from marine sediment, the Masan Bay, South Korea.</title>
        <authorList>
            <person name="Kim J."/>
            <person name="Kim D.-Y."/>
            <person name="Lee S.-S."/>
        </authorList>
    </citation>
    <scope>NUCLEOTIDE SEQUENCE [LARGE SCALE GENOMIC DNA]</scope>
    <source>
        <strain evidence="9 10">318-1</strain>
    </source>
</reference>
<organism evidence="9 10">
    <name type="scientific">Antarcticimicrobium luteum</name>
    <dbReference type="NCBI Taxonomy" id="2547397"/>
    <lineage>
        <taxon>Bacteria</taxon>
        <taxon>Pseudomonadati</taxon>
        <taxon>Pseudomonadota</taxon>
        <taxon>Alphaproteobacteria</taxon>
        <taxon>Rhodobacterales</taxon>
        <taxon>Paracoccaceae</taxon>
        <taxon>Antarcticimicrobium</taxon>
    </lineage>
</organism>
<feature type="transmembrane region" description="Helical" evidence="8">
    <location>
        <begin position="16"/>
        <end position="36"/>
    </location>
</feature>
<feature type="transmembrane region" description="Helical" evidence="8">
    <location>
        <begin position="42"/>
        <end position="62"/>
    </location>
</feature>
<keyword evidence="7 8" id="KW-0472">Membrane</keyword>
<evidence type="ECO:0000256" key="3">
    <source>
        <dbReference type="ARBA" id="ARBA00022475"/>
    </source>
</evidence>
<name>A0A4R5UQU4_9RHOB</name>
<sequence length="328" mass="34143">MLSGVLGKGGFDQLRIVTLLFLAIFILYSVVLPGFFSVGNLLTLMRTVSVLGILGLGMAIVVIGRGIDLSMIATLAVPSALVLTLAAKGFGVVPAVGIGLMLAISIGVLNGILVAYAEIPSLFTTLAVGIGVAGIGQIGLFDYEIVSWPPALDGIAWIGRGSFYGVPYSVLAFGVAAIVIGIFLRRTRYGMFVYASGDNPGATRLTGIPLRPVLVMQYVISSCVAFFAGMVLAASSASMDTRIFNLTWIYDVILVVVLGGIGLSGGRGGVANVIIGTLLIGTIMNGLTIMNVSFEMQNLVRGLVLLVAVLADSIINPRNEETAQQGDI</sequence>
<keyword evidence="4" id="KW-0997">Cell inner membrane</keyword>
<keyword evidence="2" id="KW-0813">Transport</keyword>
<keyword evidence="10" id="KW-1185">Reference proteome</keyword>
<dbReference type="OrthoDB" id="192433at2"/>
<evidence type="ECO:0000256" key="1">
    <source>
        <dbReference type="ARBA" id="ARBA00004651"/>
    </source>
</evidence>
<accession>A0A4R5UQU4</accession>
<dbReference type="InterPro" id="IPR001851">
    <property type="entry name" value="ABC_transp_permease"/>
</dbReference>
<evidence type="ECO:0000256" key="6">
    <source>
        <dbReference type="ARBA" id="ARBA00022989"/>
    </source>
</evidence>